<comment type="caution">
    <text evidence="1">The sequence shown here is derived from an EMBL/GenBank/DDBJ whole genome shotgun (WGS) entry which is preliminary data.</text>
</comment>
<sequence>MDGDTTERLSQESQCPDAKEHGLLARASAFAGGVLSSIQALAGTTACKGVQIARLKDWAKENDCWIENPESLGVFSDRGSENEVYMAYDGIHVYKLNDFRYSDDNLTPFFERIVAHNQYFTACPYDFIGFSQNRDGKVCAVLRQQLVVNAREATPEEIKAEFERIGFHAEDNGEYFTNGIHDIFDAVPNNVLVGDDGNYYFIDTIIFLSDDNGLDTYKKYSPNYSKSKTNKG</sequence>
<protein>
    <submittedName>
        <fullName evidence="1">Uncharacterized protein</fullName>
    </submittedName>
</protein>
<dbReference type="InterPro" id="IPR041055">
    <property type="entry name" value="Kinase-PolyVal"/>
</dbReference>
<evidence type="ECO:0000313" key="2">
    <source>
        <dbReference type="Proteomes" id="UP000421408"/>
    </source>
</evidence>
<name>A0AA90UY09_9BACT</name>
<dbReference type="EMBL" id="VZCC01000018">
    <property type="protein sequence ID" value="MQN83122.1"/>
    <property type="molecule type" value="Genomic_DNA"/>
</dbReference>
<proteinExistence type="predicted"/>
<reference evidence="2" key="1">
    <citation type="submission" date="2019-09" db="EMBL/GenBank/DDBJ databases">
        <title>Distinct polysaccharide growth profiles of human intestinal Prevotella copri isolates.</title>
        <authorList>
            <person name="Fehlner-Peach H."/>
            <person name="Magnabosco C."/>
            <person name="Raghavan V."/>
            <person name="Scher J.U."/>
            <person name="Tett A."/>
            <person name="Cox L.M."/>
            <person name="Gottsegen C."/>
            <person name="Watters A."/>
            <person name="Wiltshire- Gordon J.D."/>
            <person name="Segata N."/>
            <person name="Bonneau R."/>
            <person name="Littman D.R."/>
        </authorList>
    </citation>
    <scope>NUCLEOTIDE SEQUENCE [LARGE SCALE GENOMIC DNA]</scope>
    <source>
        <strain evidence="2">iAA108</strain>
    </source>
</reference>
<dbReference type="Pfam" id="PF18762">
    <property type="entry name" value="Kinase-PolyVal"/>
    <property type="match status" value="1"/>
</dbReference>
<gene>
    <name evidence="1" type="ORF">F7D74_03750</name>
</gene>
<accession>A0AA90UY09</accession>
<dbReference type="AlphaFoldDB" id="A0AA90UY09"/>
<evidence type="ECO:0000313" key="1">
    <source>
        <dbReference type="EMBL" id="MQN83122.1"/>
    </source>
</evidence>
<dbReference type="Proteomes" id="UP000421408">
    <property type="component" value="Unassembled WGS sequence"/>
</dbReference>
<organism evidence="1 2">
    <name type="scientific">Segatella copri</name>
    <dbReference type="NCBI Taxonomy" id="165179"/>
    <lineage>
        <taxon>Bacteria</taxon>
        <taxon>Pseudomonadati</taxon>
        <taxon>Bacteroidota</taxon>
        <taxon>Bacteroidia</taxon>
        <taxon>Bacteroidales</taxon>
        <taxon>Prevotellaceae</taxon>
        <taxon>Segatella</taxon>
    </lineage>
</organism>